<sequence length="224" mass="25762">MKWILGIFAGVGLVFFLVGGYMAYQTLQFRMDSVKTTGEVVDLVGDETYKPVVVFETADGQEIMFHGSVGSSPPSYDIGERVQVYYQPAEPNRARIGGFLEGWFFAVAFLGFGGGFFLVGMVPMWRMWSGEVRLQRLRQSGQRLSVRLTRVERNQSVSVNGRHPYRLVSEWQNPQDKKLYVYYSKNLWVDPDPFIPDDRMLDVYVDIDNYKKYAMDTSFIPKRA</sequence>
<dbReference type="InterPro" id="IPR021994">
    <property type="entry name" value="DUF3592"/>
</dbReference>
<evidence type="ECO:0000313" key="3">
    <source>
        <dbReference type="EMBL" id="RUS66582.1"/>
    </source>
</evidence>
<feature type="transmembrane region" description="Helical" evidence="1">
    <location>
        <begin position="7"/>
        <end position="24"/>
    </location>
</feature>
<accession>A0A433SCV8</accession>
<gene>
    <name evidence="3" type="primary">ymfA</name>
    <name evidence="3" type="ORF">CUZ56_01862</name>
</gene>
<protein>
    <submittedName>
        <fullName evidence="3">Inner membrane protein YmfA</fullName>
    </submittedName>
</protein>
<reference evidence="3 4" key="1">
    <citation type="submission" date="2018-01" db="EMBL/GenBank/DDBJ databases">
        <title>Saezia sanguinis gen. nov., sp. nov., in the order Burkholderiales isolated from human blood.</title>
        <authorList>
            <person name="Medina-Pascual M.J."/>
            <person name="Valdezate S."/>
            <person name="Monzon S."/>
            <person name="Cuesta I."/>
            <person name="Carrasco G."/>
            <person name="Villalon P."/>
            <person name="Saez-Nieto J.A."/>
        </authorList>
    </citation>
    <scope>NUCLEOTIDE SEQUENCE [LARGE SCALE GENOMIC DNA]</scope>
    <source>
        <strain evidence="3 4">CNM695-12</strain>
    </source>
</reference>
<keyword evidence="1" id="KW-0472">Membrane</keyword>
<keyword evidence="1" id="KW-1133">Transmembrane helix</keyword>
<dbReference type="Proteomes" id="UP000286947">
    <property type="component" value="Unassembled WGS sequence"/>
</dbReference>
<organism evidence="3 4">
    <name type="scientific">Saezia sanguinis</name>
    <dbReference type="NCBI Taxonomy" id="1965230"/>
    <lineage>
        <taxon>Bacteria</taxon>
        <taxon>Pseudomonadati</taxon>
        <taxon>Pseudomonadota</taxon>
        <taxon>Betaproteobacteria</taxon>
        <taxon>Burkholderiales</taxon>
        <taxon>Saeziaceae</taxon>
        <taxon>Saezia</taxon>
    </lineage>
</organism>
<dbReference type="Pfam" id="PF12158">
    <property type="entry name" value="DUF3592"/>
    <property type="match status" value="1"/>
</dbReference>
<feature type="transmembrane region" description="Helical" evidence="1">
    <location>
        <begin position="103"/>
        <end position="128"/>
    </location>
</feature>
<keyword evidence="1" id="KW-0812">Transmembrane</keyword>
<dbReference type="EMBL" id="PQSP01000004">
    <property type="protein sequence ID" value="RUS66582.1"/>
    <property type="molecule type" value="Genomic_DNA"/>
</dbReference>
<dbReference type="RefSeq" id="WP_126980063.1">
    <property type="nucleotide sequence ID" value="NZ_PQSP01000004.1"/>
</dbReference>
<keyword evidence="4" id="KW-1185">Reference proteome</keyword>
<comment type="caution">
    <text evidence="3">The sequence shown here is derived from an EMBL/GenBank/DDBJ whole genome shotgun (WGS) entry which is preliminary data.</text>
</comment>
<dbReference type="AlphaFoldDB" id="A0A433SCV8"/>
<proteinExistence type="predicted"/>
<evidence type="ECO:0000313" key="4">
    <source>
        <dbReference type="Proteomes" id="UP000286947"/>
    </source>
</evidence>
<name>A0A433SCV8_9BURK</name>
<evidence type="ECO:0000259" key="2">
    <source>
        <dbReference type="Pfam" id="PF12158"/>
    </source>
</evidence>
<dbReference type="OrthoDB" id="2242169at2"/>
<evidence type="ECO:0000256" key="1">
    <source>
        <dbReference type="SAM" id="Phobius"/>
    </source>
</evidence>
<feature type="domain" description="DUF3592" evidence="2">
    <location>
        <begin position="45"/>
        <end position="98"/>
    </location>
</feature>